<dbReference type="PANTHER" id="PTHR47735">
    <property type="entry name" value="POTASSIUM VOLTAGE-GATED CHANNEL SUBFAMILY KQT MEMBER 4"/>
    <property type="match status" value="1"/>
</dbReference>
<feature type="transmembrane region" description="Helical" evidence="5">
    <location>
        <begin position="212"/>
        <end position="240"/>
    </location>
</feature>
<dbReference type="EMBL" id="JACVVK020000277">
    <property type="protein sequence ID" value="KAK7480627.1"/>
    <property type="molecule type" value="Genomic_DNA"/>
</dbReference>
<evidence type="ECO:0000259" key="6">
    <source>
        <dbReference type="Pfam" id="PF00520"/>
    </source>
</evidence>
<name>A0ABD0K0M9_9CAEN</name>
<feature type="transmembrane region" description="Helical" evidence="5">
    <location>
        <begin position="24"/>
        <end position="45"/>
    </location>
</feature>
<accession>A0ABD0K0M9</accession>
<dbReference type="Proteomes" id="UP001519460">
    <property type="component" value="Unassembled WGS sequence"/>
</dbReference>
<keyword evidence="2 5" id="KW-0812">Transmembrane</keyword>
<dbReference type="InterPro" id="IPR005821">
    <property type="entry name" value="Ion_trans_dom"/>
</dbReference>
<feature type="transmembrane region" description="Helical" evidence="5">
    <location>
        <begin position="131"/>
        <end position="152"/>
    </location>
</feature>
<gene>
    <name evidence="7" type="ORF">BaRGS_00028099</name>
</gene>
<dbReference type="PANTHER" id="PTHR47735:SF9">
    <property type="entry name" value="POTASSIUM VOLTAGE-GATED CHANNEL SUBFAMILY KQT MEMBER 4-LIKE ISOFORM X1"/>
    <property type="match status" value="1"/>
</dbReference>
<comment type="caution">
    <text evidence="7">The sequence shown here is derived from an EMBL/GenBank/DDBJ whole genome shotgun (WGS) entry which is preliminary data.</text>
</comment>
<evidence type="ECO:0000256" key="1">
    <source>
        <dbReference type="ARBA" id="ARBA00004141"/>
    </source>
</evidence>
<dbReference type="AlphaFoldDB" id="A0ABD0K0M9"/>
<feature type="transmembrane region" description="Helical" evidence="5">
    <location>
        <begin position="66"/>
        <end position="85"/>
    </location>
</feature>
<comment type="subcellular location">
    <subcellularLocation>
        <location evidence="1">Membrane</location>
        <topology evidence="1">Multi-pass membrane protein</topology>
    </subcellularLocation>
</comment>
<keyword evidence="3 5" id="KW-1133">Transmembrane helix</keyword>
<organism evidence="7 8">
    <name type="scientific">Batillaria attramentaria</name>
    <dbReference type="NCBI Taxonomy" id="370345"/>
    <lineage>
        <taxon>Eukaryota</taxon>
        <taxon>Metazoa</taxon>
        <taxon>Spiralia</taxon>
        <taxon>Lophotrochozoa</taxon>
        <taxon>Mollusca</taxon>
        <taxon>Gastropoda</taxon>
        <taxon>Caenogastropoda</taxon>
        <taxon>Sorbeoconcha</taxon>
        <taxon>Cerithioidea</taxon>
        <taxon>Batillariidae</taxon>
        <taxon>Batillaria</taxon>
    </lineage>
</organism>
<sequence length="252" mass="28667">MVLGCLTLGVLSSIKEFEHALSDYAVYMEIVMLVWVATEFTVRLWSAGCRSRFQGLAGRLKFLRRPLCIIDMILIMASVTTLVVGTTQERFATSVISGLRFFQILRMVRMDRRGGTWKLLGSVVWAHRQELVTTLYIGMLGLIFSSYFVYLAERNAPRPHRDGEKSGAPPKFSNFADAIWWGVVSNVEEWIITLVIRVCCDGSVRRIERFCVCGLGFLVWSAACLGIFIGVVECVCWWMTSRHVLWYGKKND</sequence>
<dbReference type="PRINTS" id="PR00169">
    <property type="entry name" value="KCHANNEL"/>
</dbReference>
<protein>
    <recommendedName>
        <fullName evidence="6">Ion transport domain-containing protein</fullName>
    </recommendedName>
</protein>
<evidence type="ECO:0000256" key="3">
    <source>
        <dbReference type="ARBA" id="ARBA00022989"/>
    </source>
</evidence>
<dbReference type="Gene3D" id="1.10.287.70">
    <property type="match status" value="1"/>
</dbReference>
<dbReference type="InterPro" id="IPR003937">
    <property type="entry name" value="K_chnl_volt-dep_KCNQ"/>
</dbReference>
<dbReference type="Gene3D" id="1.20.120.350">
    <property type="entry name" value="Voltage-gated potassium channels. Chain C"/>
    <property type="match status" value="1"/>
</dbReference>
<evidence type="ECO:0000256" key="5">
    <source>
        <dbReference type="SAM" id="Phobius"/>
    </source>
</evidence>
<proteinExistence type="predicted"/>
<reference evidence="7 8" key="1">
    <citation type="journal article" date="2023" name="Sci. Data">
        <title>Genome assembly of the Korean intertidal mud-creeper Batillaria attramentaria.</title>
        <authorList>
            <person name="Patra A.K."/>
            <person name="Ho P.T."/>
            <person name="Jun S."/>
            <person name="Lee S.J."/>
            <person name="Kim Y."/>
            <person name="Won Y.J."/>
        </authorList>
    </citation>
    <scope>NUCLEOTIDE SEQUENCE [LARGE SCALE GENOMIC DNA]</scope>
    <source>
        <strain evidence="7">Wonlab-2016</strain>
    </source>
</reference>
<dbReference type="InterPro" id="IPR027359">
    <property type="entry name" value="Volt_channel_dom_sf"/>
</dbReference>
<dbReference type="GO" id="GO:0016020">
    <property type="term" value="C:membrane"/>
    <property type="evidence" value="ECO:0007669"/>
    <property type="project" value="UniProtKB-SubCell"/>
</dbReference>
<evidence type="ECO:0000313" key="7">
    <source>
        <dbReference type="EMBL" id="KAK7480627.1"/>
    </source>
</evidence>
<evidence type="ECO:0000256" key="2">
    <source>
        <dbReference type="ARBA" id="ARBA00022692"/>
    </source>
</evidence>
<keyword evidence="4 5" id="KW-0472">Membrane</keyword>
<dbReference type="PRINTS" id="PR01459">
    <property type="entry name" value="KCNQCHANNEL"/>
</dbReference>
<evidence type="ECO:0000256" key="4">
    <source>
        <dbReference type="ARBA" id="ARBA00023136"/>
    </source>
</evidence>
<feature type="domain" description="Ion transport" evidence="6">
    <location>
        <begin position="21"/>
        <end position="190"/>
    </location>
</feature>
<dbReference type="SUPFAM" id="SSF81324">
    <property type="entry name" value="Voltage-gated potassium channels"/>
    <property type="match status" value="1"/>
</dbReference>
<evidence type="ECO:0000313" key="8">
    <source>
        <dbReference type="Proteomes" id="UP001519460"/>
    </source>
</evidence>
<keyword evidence="8" id="KW-1185">Reference proteome</keyword>
<dbReference type="Pfam" id="PF00520">
    <property type="entry name" value="Ion_trans"/>
    <property type="match status" value="1"/>
</dbReference>